<sequence>MTHLQASKSRAASSKFAYLLSSSSSLLLFFLHTSAVRIQLVKTSNFELLHPASTSPASYSPRAHERRPNITHRISNRIQQIFAQSQSHSFRANHPPQLKKLAIMSSYDTETVYTSPEYRHAYILLQSYEYWLSYQIGPDSILICEQDLLDMALTTLSNIMLACQSTCTQRTRATQRAKYVELAIWCHRFERHILTRRARTFIAFAADTGVNVAEIEEAWDMDMEDTEALVKRLSMRRIAAEEYVRRNQEQRWRRGLCSQRPRYVDLQPRREVLVEEAIAALSVEETVVIEESFEILSDPISTSTTPIDSSSSASTSPASSPLSIAYDVDAPKPASS</sequence>
<name>A0AB74IN41_AURPU</name>
<organism evidence="2 3">
    <name type="scientific">Aureobasidium pullulans</name>
    <name type="common">Black yeast</name>
    <name type="synonym">Pullularia pullulans</name>
    <dbReference type="NCBI Taxonomy" id="5580"/>
    <lineage>
        <taxon>Eukaryota</taxon>
        <taxon>Fungi</taxon>
        <taxon>Dikarya</taxon>
        <taxon>Ascomycota</taxon>
        <taxon>Pezizomycotina</taxon>
        <taxon>Dothideomycetes</taxon>
        <taxon>Dothideomycetidae</taxon>
        <taxon>Dothideales</taxon>
        <taxon>Saccotheciaceae</taxon>
        <taxon>Aureobasidium</taxon>
    </lineage>
</organism>
<evidence type="ECO:0000313" key="3">
    <source>
        <dbReference type="Proteomes" id="UP000309076"/>
    </source>
</evidence>
<dbReference type="Proteomes" id="UP000309076">
    <property type="component" value="Unassembled WGS sequence"/>
</dbReference>
<feature type="compositionally biased region" description="Low complexity" evidence="1">
    <location>
        <begin position="299"/>
        <end position="324"/>
    </location>
</feature>
<protein>
    <submittedName>
        <fullName evidence="2">Uncharacterized protein</fullName>
    </submittedName>
</protein>
<evidence type="ECO:0000256" key="1">
    <source>
        <dbReference type="SAM" id="MobiDB-lite"/>
    </source>
</evidence>
<dbReference type="EMBL" id="QZAM01000235">
    <property type="protein sequence ID" value="THW36696.1"/>
    <property type="molecule type" value="Genomic_DNA"/>
</dbReference>
<feature type="region of interest" description="Disordered" evidence="1">
    <location>
        <begin position="299"/>
        <end position="336"/>
    </location>
</feature>
<proteinExistence type="predicted"/>
<accession>A0AB74IN41</accession>
<gene>
    <name evidence="2" type="ORF">D6D21_08590</name>
</gene>
<evidence type="ECO:0000313" key="2">
    <source>
        <dbReference type="EMBL" id="THW36696.1"/>
    </source>
</evidence>
<reference evidence="2 3" key="1">
    <citation type="submission" date="2018-10" db="EMBL/GenBank/DDBJ databases">
        <title>Fifty Aureobasidium pullulans genomes reveal a recombining polyextremotolerant generalist.</title>
        <authorList>
            <person name="Gostincar C."/>
            <person name="Turk M."/>
            <person name="Zajc J."/>
            <person name="Gunde-Cimerman N."/>
        </authorList>
    </citation>
    <scope>NUCLEOTIDE SEQUENCE [LARGE SCALE GENOMIC DNA]</scope>
    <source>
        <strain evidence="2 3">EXF-10796</strain>
    </source>
</reference>
<dbReference type="AlphaFoldDB" id="A0AB74IN41"/>
<comment type="caution">
    <text evidence="2">The sequence shown here is derived from an EMBL/GenBank/DDBJ whole genome shotgun (WGS) entry which is preliminary data.</text>
</comment>